<proteinExistence type="predicted"/>
<name>A0A540M8Z1_MALBA</name>
<keyword evidence="3" id="KW-1185">Reference proteome</keyword>
<feature type="compositionally biased region" description="Basic residues" evidence="1">
    <location>
        <begin position="214"/>
        <end position="235"/>
    </location>
</feature>
<comment type="caution">
    <text evidence="2">The sequence shown here is derived from an EMBL/GenBank/DDBJ whole genome shotgun (WGS) entry which is preliminary data.</text>
</comment>
<organism evidence="2 3">
    <name type="scientific">Malus baccata</name>
    <name type="common">Siberian crab apple</name>
    <name type="synonym">Pyrus baccata</name>
    <dbReference type="NCBI Taxonomy" id="106549"/>
    <lineage>
        <taxon>Eukaryota</taxon>
        <taxon>Viridiplantae</taxon>
        <taxon>Streptophyta</taxon>
        <taxon>Embryophyta</taxon>
        <taxon>Tracheophyta</taxon>
        <taxon>Spermatophyta</taxon>
        <taxon>Magnoliopsida</taxon>
        <taxon>eudicotyledons</taxon>
        <taxon>Gunneridae</taxon>
        <taxon>Pentapetalae</taxon>
        <taxon>rosids</taxon>
        <taxon>fabids</taxon>
        <taxon>Rosales</taxon>
        <taxon>Rosaceae</taxon>
        <taxon>Amygdaloideae</taxon>
        <taxon>Maleae</taxon>
        <taxon>Malus</taxon>
    </lineage>
</organism>
<dbReference type="Proteomes" id="UP000315295">
    <property type="component" value="Unassembled WGS sequence"/>
</dbReference>
<reference evidence="2 3" key="1">
    <citation type="journal article" date="2019" name="G3 (Bethesda)">
        <title>Sequencing of a Wild Apple (Malus baccata) Genome Unravels the Differences Between Cultivated and Wild Apple Species Regarding Disease Resistance and Cold Tolerance.</title>
        <authorList>
            <person name="Chen X."/>
        </authorList>
    </citation>
    <scope>NUCLEOTIDE SEQUENCE [LARGE SCALE GENOMIC DNA]</scope>
    <source>
        <strain evidence="3">cv. Shandingzi</strain>
        <tissue evidence="2">Leaves</tissue>
    </source>
</reference>
<dbReference type="AlphaFoldDB" id="A0A540M8Z1"/>
<dbReference type="EMBL" id="VIEB01000328">
    <property type="protein sequence ID" value="TQD95012.1"/>
    <property type="molecule type" value="Genomic_DNA"/>
</dbReference>
<evidence type="ECO:0000313" key="3">
    <source>
        <dbReference type="Proteomes" id="UP000315295"/>
    </source>
</evidence>
<protein>
    <recommendedName>
        <fullName evidence="4">Aminotransferase-like plant mobile domain-containing protein</fullName>
    </recommendedName>
</protein>
<accession>A0A540M8Z1</accession>
<evidence type="ECO:0000256" key="1">
    <source>
        <dbReference type="SAM" id="MobiDB-lite"/>
    </source>
</evidence>
<evidence type="ECO:0000313" key="2">
    <source>
        <dbReference type="EMBL" id="TQD95012.1"/>
    </source>
</evidence>
<dbReference type="STRING" id="106549.A0A540M8Z1"/>
<evidence type="ECO:0008006" key="4">
    <source>
        <dbReference type="Google" id="ProtNLM"/>
    </source>
</evidence>
<sequence length="235" mass="27114">MSNAFWDLKLRQRSPLANKRLKNPKAERKNKFVDKYFSEMTRIGRREIAQVIQVAFDTGTTKGDQDATCLIILYLFNTNMLGSLAGKLPWSLAKNCNSNDNINQYNWANEITKYLMKSIDRTQKRKIYKQPTVSGAVVLLLYWICDHTTIINPIEGKDKRSPTTVKWDLANIHEKIYKEANENLEMDNAKKIEESVEQRLEDDDDNFVNPSLASKKRKMEKQVAKKGPKAKKAKA</sequence>
<gene>
    <name evidence="2" type="ORF">C1H46_019357</name>
</gene>
<feature type="region of interest" description="Disordered" evidence="1">
    <location>
        <begin position="196"/>
        <end position="235"/>
    </location>
</feature>